<comment type="caution">
    <text evidence="1">The sequence shown here is derived from an EMBL/GenBank/DDBJ whole genome shotgun (WGS) entry which is preliminary data.</text>
</comment>
<sequence length="81" mass="9259">MSNTDFLDKAAELVIKHSPYKLGKDNIFVVWASKVLQNNKALLGTTIVEDNTYYEVTYNGDGNVFYVDVYRHHENFEVKAG</sequence>
<name>A0A6F9XJB9_9LACO</name>
<dbReference type="RefSeq" id="WP_172584160.1">
    <property type="nucleotide sequence ID" value="NZ_BLAM01000054.1"/>
</dbReference>
<dbReference type="Proteomes" id="UP000494265">
    <property type="component" value="Unassembled WGS sequence"/>
</dbReference>
<dbReference type="AlphaFoldDB" id="A0A6F9XJB9"/>
<accession>A0A6F9XJB9</accession>
<dbReference type="InterPro" id="IPR046242">
    <property type="entry name" value="DUF6275"/>
</dbReference>
<organism evidence="1">
    <name type="scientific">Ligilactobacillus agilis</name>
    <dbReference type="NCBI Taxonomy" id="1601"/>
    <lineage>
        <taxon>Bacteria</taxon>
        <taxon>Bacillati</taxon>
        <taxon>Bacillota</taxon>
        <taxon>Bacilli</taxon>
        <taxon>Lactobacillales</taxon>
        <taxon>Lactobacillaceae</taxon>
        <taxon>Ligilactobacillus</taxon>
    </lineage>
</organism>
<evidence type="ECO:0008006" key="2">
    <source>
        <dbReference type="Google" id="ProtNLM"/>
    </source>
</evidence>
<proteinExistence type="predicted"/>
<dbReference type="Pfam" id="PF19791">
    <property type="entry name" value="DUF6275"/>
    <property type="match status" value="1"/>
</dbReference>
<dbReference type="EMBL" id="BLAM01000054">
    <property type="protein sequence ID" value="GET05307.1"/>
    <property type="molecule type" value="Genomic_DNA"/>
</dbReference>
<reference evidence="1" key="1">
    <citation type="submission" date="2019-10" db="EMBL/GenBank/DDBJ databases">
        <title>Lactobacillus agilis SY212 Whole Genome Sequencing Project.</title>
        <authorList>
            <person name="Suzuki S."/>
            <person name="Endo A."/>
            <person name="Maeno S."/>
            <person name="Shiwa Y."/>
            <person name="Matsutani M."/>
            <person name="Kajikawa A."/>
        </authorList>
    </citation>
    <scope>NUCLEOTIDE SEQUENCE</scope>
    <source>
        <strain evidence="1">SY212</strain>
    </source>
</reference>
<gene>
    <name evidence="1" type="ORF">SY212_03370</name>
</gene>
<evidence type="ECO:0000313" key="1">
    <source>
        <dbReference type="EMBL" id="GET05307.1"/>
    </source>
</evidence>
<protein>
    <recommendedName>
        <fullName evidence="2">Phage protein</fullName>
    </recommendedName>
</protein>